<keyword evidence="4" id="KW-1185">Reference proteome</keyword>
<gene>
    <name evidence="3" type="ORF">ACFY05_25955</name>
</gene>
<dbReference type="Proteomes" id="UP001602119">
    <property type="component" value="Unassembled WGS sequence"/>
</dbReference>
<accession>A0ABW6VAY1</accession>
<protein>
    <submittedName>
        <fullName evidence="3">DUF397 domain-containing protein</fullName>
    </submittedName>
</protein>
<name>A0ABW6VAY1_MICFU</name>
<evidence type="ECO:0000313" key="3">
    <source>
        <dbReference type="EMBL" id="MFF4776310.1"/>
    </source>
</evidence>
<dbReference type="EMBL" id="JBIAXI010000017">
    <property type="protein sequence ID" value="MFF4776310.1"/>
    <property type="molecule type" value="Genomic_DNA"/>
</dbReference>
<evidence type="ECO:0000259" key="2">
    <source>
        <dbReference type="Pfam" id="PF04149"/>
    </source>
</evidence>
<organism evidence="3 4">
    <name type="scientific">Microtetraspora fusca</name>
    <dbReference type="NCBI Taxonomy" id="1997"/>
    <lineage>
        <taxon>Bacteria</taxon>
        <taxon>Bacillati</taxon>
        <taxon>Actinomycetota</taxon>
        <taxon>Actinomycetes</taxon>
        <taxon>Streptosporangiales</taxon>
        <taxon>Streptosporangiaceae</taxon>
        <taxon>Microtetraspora</taxon>
    </lineage>
</organism>
<feature type="compositionally biased region" description="Basic residues" evidence="1">
    <location>
        <begin position="30"/>
        <end position="45"/>
    </location>
</feature>
<sequence length="70" mass="7718">MATLPEGHVGVRGSKDQDGPVLVFTPPRVGRLHRRRQGRRVRPLTHHGEGKTAHLSWLGPPARRRAASVS</sequence>
<dbReference type="RefSeq" id="WP_387344636.1">
    <property type="nucleotide sequence ID" value="NZ_JBIAXI010000017.1"/>
</dbReference>
<feature type="domain" description="DUF397" evidence="2">
    <location>
        <begin position="2"/>
        <end position="28"/>
    </location>
</feature>
<feature type="region of interest" description="Disordered" evidence="1">
    <location>
        <begin position="1"/>
        <end position="70"/>
    </location>
</feature>
<dbReference type="Pfam" id="PF04149">
    <property type="entry name" value="DUF397"/>
    <property type="match status" value="1"/>
</dbReference>
<proteinExistence type="predicted"/>
<evidence type="ECO:0000313" key="4">
    <source>
        <dbReference type="Proteomes" id="UP001602119"/>
    </source>
</evidence>
<reference evidence="3 4" key="1">
    <citation type="submission" date="2024-10" db="EMBL/GenBank/DDBJ databases">
        <title>The Natural Products Discovery Center: Release of the First 8490 Sequenced Strains for Exploring Actinobacteria Biosynthetic Diversity.</title>
        <authorList>
            <person name="Kalkreuter E."/>
            <person name="Kautsar S.A."/>
            <person name="Yang D."/>
            <person name="Bader C.D."/>
            <person name="Teijaro C.N."/>
            <person name="Fluegel L."/>
            <person name="Davis C.M."/>
            <person name="Simpson J.R."/>
            <person name="Lauterbach L."/>
            <person name="Steele A.D."/>
            <person name="Gui C."/>
            <person name="Meng S."/>
            <person name="Li G."/>
            <person name="Viehrig K."/>
            <person name="Ye F."/>
            <person name="Su P."/>
            <person name="Kiefer A.F."/>
            <person name="Nichols A."/>
            <person name="Cepeda A.J."/>
            <person name="Yan W."/>
            <person name="Fan B."/>
            <person name="Jiang Y."/>
            <person name="Adhikari A."/>
            <person name="Zheng C.-J."/>
            <person name="Schuster L."/>
            <person name="Cowan T.M."/>
            <person name="Smanski M.J."/>
            <person name="Chevrette M.G."/>
            <person name="De Carvalho L.P.S."/>
            <person name="Shen B."/>
        </authorList>
    </citation>
    <scope>NUCLEOTIDE SEQUENCE [LARGE SCALE GENOMIC DNA]</scope>
    <source>
        <strain evidence="3 4">NPDC001281</strain>
    </source>
</reference>
<evidence type="ECO:0000256" key="1">
    <source>
        <dbReference type="SAM" id="MobiDB-lite"/>
    </source>
</evidence>
<comment type="caution">
    <text evidence="3">The sequence shown here is derived from an EMBL/GenBank/DDBJ whole genome shotgun (WGS) entry which is preliminary data.</text>
</comment>
<dbReference type="InterPro" id="IPR007278">
    <property type="entry name" value="DUF397"/>
</dbReference>